<dbReference type="InterPro" id="IPR002912">
    <property type="entry name" value="ACT_dom"/>
</dbReference>
<dbReference type="Proteomes" id="UP000027778">
    <property type="component" value="Unassembled WGS sequence"/>
</dbReference>
<feature type="domain" description="ACT" evidence="12">
    <location>
        <begin position="202"/>
        <end position="279"/>
    </location>
</feature>
<evidence type="ECO:0000313" key="14">
    <source>
        <dbReference type="Proteomes" id="UP000027778"/>
    </source>
</evidence>
<evidence type="ECO:0000256" key="5">
    <source>
        <dbReference type="ARBA" id="ARBA00023141"/>
    </source>
</evidence>
<evidence type="ECO:0000256" key="1">
    <source>
        <dbReference type="ARBA" id="ARBA00004741"/>
    </source>
</evidence>
<comment type="catalytic activity">
    <reaction evidence="8 10">
        <text>prephenate + H(+) = 3-phenylpyruvate + CO2 + H2O</text>
        <dbReference type="Rhea" id="RHEA:21648"/>
        <dbReference type="ChEBI" id="CHEBI:15377"/>
        <dbReference type="ChEBI" id="CHEBI:15378"/>
        <dbReference type="ChEBI" id="CHEBI:16526"/>
        <dbReference type="ChEBI" id="CHEBI:18005"/>
        <dbReference type="ChEBI" id="CHEBI:29934"/>
        <dbReference type="EC" id="4.2.1.51"/>
    </reaction>
</comment>
<proteinExistence type="predicted"/>
<evidence type="ECO:0000256" key="10">
    <source>
        <dbReference type="RuleBase" id="RU361254"/>
    </source>
</evidence>
<dbReference type="SUPFAM" id="SSF55021">
    <property type="entry name" value="ACT-like"/>
    <property type="match status" value="1"/>
</dbReference>
<evidence type="ECO:0000256" key="7">
    <source>
        <dbReference type="ARBA" id="ARBA00023239"/>
    </source>
</evidence>
<evidence type="ECO:0000259" key="11">
    <source>
        <dbReference type="PROSITE" id="PS51171"/>
    </source>
</evidence>
<dbReference type="InterPro" id="IPR018528">
    <property type="entry name" value="Preph_deHydtase_CS"/>
</dbReference>
<dbReference type="UniPathway" id="UPA00121">
    <property type="reaction ID" value="UER00345"/>
</dbReference>
<evidence type="ECO:0000256" key="2">
    <source>
        <dbReference type="ARBA" id="ARBA00013147"/>
    </source>
</evidence>
<evidence type="ECO:0000256" key="3">
    <source>
        <dbReference type="ARBA" id="ARBA00021872"/>
    </source>
</evidence>
<dbReference type="GO" id="GO:0005737">
    <property type="term" value="C:cytoplasm"/>
    <property type="evidence" value="ECO:0007669"/>
    <property type="project" value="TreeGrafter"/>
</dbReference>
<evidence type="ECO:0000256" key="4">
    <source>
        <dbReference type="ARBA" id="ARBA00022605"/>
    </source>
</evidence>
<dbReference type="FunFam" id="3.40.190.10:FF:000034">
    <property type="entry name" value="Chorismate mutase/prephenate dehydratase"/>
    <property type="match status" value="1"/>
</dbReference>
<dbReference type="PROSITE" id="PS51671">
    <property type="entry name" value="ACT"/>
    <property type="match status" value="1"/>
</dbReference>
<dbReference type="AlphaFoldDB" id="A0A073KGF6"/>
<dbReference type="SUPFAM" id="SSF53850">
    <property type="entry name" value="Periplasmic binding protein-like II"/>
    <property type="match status" value="1"/>
</dbReference>
<dbReference type="CDD" id="cd13633">
    <property type="entry name" value="PBP2_Sa-PDT_like"/>
    <property type="match status" value="1"/>
</dbReference>
<dbReference type="EMBL" id="JOTM01000001">
    <property type="protein sequence ID" value="KEK26364.1"/>
    <property type="molecule type" value="Genomic_DNA"/>
</dbReference>
<comment type="caution">
    <text evidence="13">The sequence shown here is derived from an EMBL/GenBank/DDBJ whole genome shotgun (WGS) entry which is preliminary data.</text>
</comment>
<feature type="site" description="Essential for prephenate dehydratase activity" evidence="9">
    <location>
        <position position="176"/>
    </location>
</feature>
<evidence type="ECO:0000259" key="12">
    <source>
        <dbReference type="PROSITE" id="PS51671"/>
    </source>
</evidence>
<dbReference type="PROSITE" id="PS00858">
    <property type="entry name" value="PREPHENATE_DEHYDR_2"/>
    <property type="match status" value="1"/>
</dbReference>
<evidence type="ECO:0000313" key="13">
    <source>
        <dbReference type="EMBL" id="KEK26364.1"/>
    </source>
</evidence>
<evidence type="ECO:0000256" key="8">
    <source>
        <dbReference type="ARBA" id="ARBA00047848"/>
    </source>
</evidence>
<feature type="domain" description="Prephenate dehydratase" evidence="11">
    <location>
        <begin position="3"/>
        <end position="183"/>
    </location>
</feature>
<sequence length="283" mass="31915">MIRVGYLGPEATFTNMAVSRFFPEAEHVPYRTIPDCMDAAANESVDFAVVPLENAIEGSVNITVDYLVHEQPLFIVGEITVPIQQHLLVHQDYKEVWKEVYAVHSHPHAIAQCHKFLNEELKGVTVRDMTSTSAAAQYIKEHPEEKIAAIANEAAAEKYDLAIVQRNIHTHKNNHTRFLVLHKKQRALLPKNGENRGEKTTLMITLPADYAGALYQVLSAFAWRKLNLSKIESRPMKTGLGNYFFLIDVDKAYDDVLLPGVTMELEALGFSVTVLGSYSFYWL</sequence>
<comment type="pathway">
    <text evidence="1 10">Amino-acid biosynthesis; L-phenylalanine biosynthesis; phenylpyruvate from prephenate: step 1/1.</text>
</comment>
<dbReference type="Pfam" id="PF00800">
    <property type="entry name" value="PDT"/>
    <property type="match status" value="1"/>
</dbReference>
<dbReference type="InterPro" id="IPR008242">
    <property type="entry name" value="Chor_mutase/pphenate_deHydtase"/>
</dbReference>
<dbReference type="CDD" id="cd04905">
    <property type="entry name" value="ACT_CM-PDT"/>
    <property type="match status" value="1"/>
</dbReference>
<dbReference type="Gene3D" id="3.40.190.10">
    <property type="entry name" value="Periplasmic binding protein-like II"/>
    <property type="match status" value="2"/>
</dbReference>
<keyword evidence="4 10" id="KW-0028">Amino-acid biosynthesis</keyword>
<evidence type="ECO:0000256" key="6">
    <source>
        <dbReference type="ARBA" id="ARBA00023222"/>
    </source>
</evidence>
<dbReference type="NCBIfam" id="NF008865">
    <property type="entry name" value="PRK11898.1"/>
    <property type="match status" value="1"/>
</dbReference>
<keyword evidence="5 10" id="KW-0057">Aromatic amino acid biosynthesis</keyword>
<dbReference type="GO" id="GO:0009094">
    <property type="term" value="P:L-phenylalanine biosynthetic process"/>
    <property type="evidence" value="ECO:0007669"/>
    <property type="project" value="UniProtKB-UniPathway"/>
</dbReference>
<gene>
    <name evidence="10" type="primary">pheA</name>
    <name evidence="13" type="ORF">BAGA_03745</name>
</gene>
<dbReference type="STRING" id="574375.AZF08_03800"/>
<dbReference type="PROSITE" id="PS51171">
    <property type="entry name" value="PREPHENATE_DEHYDR_3"/>
    <property type="match status" value="1"/>
</dbReference>
<dbReference type="GO" id="GO:0004664">
    <property type="term" value="F:prephenate dehydratase activity"/>
    <property type="evidence" value="ECO:0007669"/>
    <property type="project" value="UniProtKB-UniRule"/>
</dbReference>
<keyword evidence="7 10" id="KW-0456">Lyase</keyword>
<organism evidence="13 14">
    <name type="scientific">Bacillus gaemokensis</name>
    <dbReference type="NCBI Taxonomy" id="574375"/>
    <lineage>
        <taxon>Bacteria</taxon>
        <taxon>Bacillati</taxon>
        <taxon>Bacillota</taxon>
        <taxon>Bacilli</taxon>
        <taxon>Bacillales</taxon>
        <taxon>Bacillaceae</taxon>
        <taxon>Bacillus</taxon>
        <taxon>Bacillus cereus group</taxon>
    </lineage>
</organism>
<dbReference type="FunFam" id="3.40.190.10:FF:000064">
    <property type="entry name" value="Prephenate dehydratase"/>
    <property type="match status" value="1"/>
</dbReference>
<dbReference type="InterPro" id="IPR001086">
    <property type="entry name" value="Preph_deHydtase"/>
</dbReference>
<keyword evidence="14" id="KW-1185">Reference proteome</keyword>
<dbReference type="RefSeq" id="WP_033672732.1">
    <property type="nucleotide sequence ID" value="NZ_JOTM01000001.1"/>
</dbReference>
<dbReference type="PANTHER" id="PTHR21022">
    <property type="entry name" value="PREPHENATE DEHYDRATASE P PROTEIN"/>
    <property type="match status" value="1"/>
</dbReference>
<dbReference type="Gene3D" id="3.30.70.260">
    <property type="match status" value="1"/>
</dbReference>
<reference evidence="13 14" key="1">
    <citation type="submission" date="2014-06" db="EMBL/GenBank/DDBJ databases">
        <title>Draft genome sequence of Bacillus gaemokensis JCM 15801 (MCCC 1A00707).</title>
        <authorList>
            <person name="Lai Q."/>
            <person name="Liu Y."/>
            <person name="Shao Z."/>
        </authorList>
    </citation>
    <scope>NUCLEOTIDE SEQUENCE [LARGE SCALE GENOMIC DNA]</scope>
    <source>
        <strain evidence="13 14">JCM 15801</strain>
    </source>
</reference>
<protein>
    <recommendedName>
        <fullName evidence="3 10">Prephenate dehydratase</fullName>
        <shortName evidence="10">PDT</shortName>
        <ecNumber evidence="2 10">4.2.1.51</ecNumber>
    </recommendedName>
</protein>
<name>A0A073KGF6_9BACI</name>
<dbReference type="EC" id="4.2.1.51" evidence="2 10"/>
<dbReference type="PIRSF" id="PIRSF001500">
    <property type="entry name" value="Chor_mut_pdt_Ppr"/>
    <property type="match status" value="1"/>
</dbReference>
<dbReference type="FunFam" id="3.30.70.260:FF:000012">
    <property type="entry name" value="Prephenate dehydratase"/>
    <property type="match status" value="1"/>
</dbReference>
<dbReference type="InterPro" id="IPR045865">
    <property type="entry name" value="ACT-like_dom_sf"/>
</dbReference>
<dbReference type="OrthoDB" id="9802281at2"/>
<evidence type="ECO:0000256" key="9">
    <source>
        <dbReference type="PIRSR" id="PIRSR001500-2"/>
    </source>
</evidence>
<keyword evidence="6 10" id="KW-0584">Phenylalanine biosynthesis</keyword>
<dbReference type="PANTHER" id="PTHR21022:SF19">
    <property type="entry name" value="PREPHENATE DEHYDRATASE-RELATED"/>
    <property type="match status" value="1"/>
</dbReference>
<dbReference type="eggNOG" id="COG0077">
    <property type="taxonomic scope" value="Bacteria"/>
</dbReference>
<accession>A0A073KGF6</accession>